<evidence type="ECO:0000313" key="6">
    <source>
        <dbReference type="EMBL" id="CAB4566863.1"/>
    </source>
</evidence>
<dbReference type="InterPro" id="IPR050172">
    <property type="entry name" value="SsuD_RutA_monooxygenase"/>
</dbReference>
<dbReference type="PANTHER" id="PTHR42847">
    <property type="entry name" value="ALKANESULFONATE MONOOXYGENASE"/>
    <property type="match status" value="1"/>
</dbReference>
<dbReference type="GO" id="GO:0046306">
    <property type="term" value="P:alkanesulfonate catabolic process"/>
    <property type="evidence" value="ECO:0007669"/>
    <property type="project" value="TreeGrafter"/>
</dbReference>
<keyword evidence="1" id="KW-0285">Flavoprotein</keyword>
<sequence>MELAGIDGAQEKWQASVNIALLAEELGFDSIWVYDHFHNVPKPAQEAVFECWTTIAAISQRTSRIRLGQMVGCNSYRNPALLAKITSTVDVISGGRLDWGIGAGWYENEYRGYGYEFAKPSDRIGMLQETVEIVKSMWTQPETTYEGKFYKTSRAHCDPKPLQQPMPPIWIGGGGEQLTLRVVARHADVSNFGSSLEEFVHKREVLKGHCAHIGRDEDTIRKTISSEVFIRETEKEIEEAGAKNPWGIRPDQWREKALVGTPDQVSEKIQKYLDAGCTGFIPWCPDYPNTETLELFAKKVIPHFR</sequence>
<name>A0A6J6DXQ0_9ZZZZ</name>
<gene>
    <name evidence="6" type="ORF">UFOPK1572_01150</name>
</gene>
<keyword evidence="4" id="KW-0503">Monooxygenase</keyword>
<accession>A0A6J6DXQ0</accession>
<dbReference type="NCBIfam" id="TIGR03560">
    <property type="entry name" value="F420_Rv1855c"/>
    <property type="match status" value="1"/>
</dbReference>
<evidence type="ECO:0000256" key="4">
    <source>
        <dbReference type="ARBA" id="ARBA00023033"/>
    </source>
</evidence>
<dbReference type="Gene3D" id="3.20.20.30">
    <property type="entry name" value="Luciferase-like domain"/>
    <property type="match status" value="1"/>
</dbReference>
<dbReference type="EMBL" id="CAEZTC010000158">
    <property type="protein sequence ID" value="CAB4566863.1"/>
    <property type="molecule type" value="Genomic_DNA"/>
</dbReference>
<organism evidence="6">
    <name type="scientific">freshwater metagenome</name>
    <dbReference type="NCBI Taxonomy" id="449393"/>
    <lineage>
        <taxon>unclassified sequences</taxon>
        <taxon>metagenomes</taxon>
        <taxon>ecological metagenomes</taxon>
    </lineage>
</organism>
<dbReference type="PANTHER" id="PTHR42847:SF8">
    <property type="entry name" value="CONSERVED PROTEIN"/>
    <property type="match status" value="1"/>
</dbReference>
<dbReference type="InterPro" id="IPR036661">
    <property type="entry name" value="Luciferase-like_sf"/>
</dbReference>
<reference evidence="6" key="1">
    <citation type="submission" date="2020-05" db="EMBL/GenBank/DDBJ databases">
        <authorList>
            <person name="Chiriac C."/>
            <person name="Salcher M."/>
            <person name="Ghai R."/>
            <person name="Kavagutti S V."/>
        </authorList>
    </citation>
    <scope>NUCLEOTIDE SEQUENCE</scope>
</reference>
<dbReference type="AlphaFoldDB" id="A0A6J6DXQ0"/>
<evidence type="ECO:0000259" key="5">
    <source>
        <dbReference type="Pfam" id="PF00296"/>
    </source>
</evidence>
<dbReference type="InterPro" id="IPR019952">
    <property type="entry name" value="F420_OxRdatse_Rv1855c_pred"/>
</dbReference>
<dbReference type="Pfam" id="PF00296">
    <property type="entry name" value="Bac_luciferase"/>
    <property type="match status" value="1"/>
</dbReference>
<keyword evidence="3" id="KW-0560">Oxidoreductase</keyword>
<dbReference type="GO" id="GO:0008726">
    <property type="term" value="F:alkanesulfonate monooxygenase activity"/>
    <property type="evidence" value="ECO:0007669"/>
    <property type="project" value="TreeGrafter"/>
</dbReference>
<dbReference type="SUPFAM" id="SSF51679">
    <property type="entry name" value="Bacterial luciferase-like"/>
    <property type="match status" value="1"/>
</dbReference>
<protein>
    <submittedName>
        <fullName evidence="6">Unannotated protein</fullName>
    </submittedName>
</protein>
<evidence type="ECO:0000256" key="1">
    <source>
        <dbReference type="ARBA" id="ARBA00022630"/>
    </source>
</evidence>
<evidence type="ECO:0000256" key="3">
    <source>
        <dbReference type="ARBA" id="ARBA00023002"/>
    </source>
</evidence>
<dbReference type="InterPro" id="IPR011251">
    <property type="entry name" value="Luciferase-like_dom"/>
</dbReference>
<evidence type="ECO:0000256" key="2">
    <source>
        <dbReference type="ARBA" id="ARBA00022643"/>
    </source>
</evidence>
<proteinExistence type="predicted"/>
<feature type="domain" description="Luciferase-like" evidence="5">
    <location>
        <begin position="7"/>
        <end position="240"/>
    </location>
</feature>
<keyword evidence="2" id="KW-0288">FMN</keyword>